<organism evidence="3 4">
    <name type="scientific">Legionella brunensis</name>
    <dbReference type="NCBI Taxonomy" id="29422"/>
    <lineage>
        <taxon>Bacteria</taxon>
        <taxon>Pseudomonadati</taxon>
        <taxon>Pseudomonadota</taxon>
        <taxon>Gammaproteobacteria</taxon>
        <taxon>Legionellales</taxon>
        <taxon>Legionellaceae</taxon>
        <taxon>Legionella</taxon>
    </lineage>
</organism>
<reference evidence="3 4" key="1">
    <citation type="submission" date="2015-11" db="EMBL/GenBank/DDBJ databases">
        <title>Genomic analysis of 38 Legionella species identifies large and diverse effector repertoires.</title>
        <authorList>
            <person name="Burstein D."/>
            <person name="Amaro F."/>
            <person name="Zusman T."/>
            <person name="Lifshitz Z."/>
            <person name="Cohen O."/>
            <person name="Gilbert J.A."/>
            <person name="Pupko T."/>
            <person name="Shuman H.A."/>
            <person name="Segal G."/>
        </authorList>
    </citation>
    <scope>NUCLEOTIDE SEQUENCE [LARGE SCALE GENOMIC DNA]</scope>
    <source>
        <strain evidence="3 4">ATCC 43878</strain>
    </source>
</reference>
<dbReference type="PANTHER" id="PTHR34295:SF1">
    <property type="entry name" value="BIOTIN TRANSPORTER BIOY"/>
    <property type="match status" value="1"/>
</dbReference>
<keyword evidence="4" id="KW-1185">Reference proteome</keyword>
<dbReference type="Pfam" id="PF02632">
    <property type="entry name" value="BioY"/>
    <property type="match status" value="1"/>
</dbReference>
<dbReference type="EMBL" id="LNXV01000007">
    <property type="protein sequence ID" value="KTC85113.1"/>
    <property type="molecule type" value="Genomic_DNA"/>
</dbReference>
<feature type="transmembrane region" description="Helical" evidence="2">
    <location>
        <begin position="152"/>
        <end position="176"/>
    </location>
</feature>
<dbReference type="Proteomes" id="UP000054742">
    <property type="component" value="Unassembled WGS sequence"/>
</dbReference>
<name>A0A0W0SPG6_9GAMM</name>
<proteinExistence type="inferred from homology"/>
<dbReference type="GO" id="GO:0015225">
    <property type="term" value="F:biotin transmembrane transporter activity"/>
    <property type="evidence" value="ECO:0007669"/>
    <property type="project" value="InterPro"/>
</dbReference>
<evidence type="ECO:0000313" key="3">
    <source>
        <dbReference type="EMBL" id="KTC85113.1"/>
    </source>
</evidence>
<keyword evidence="2" id="KW-0472">Membrane</keyword>
<feature type="transmembrane region" description="Helical" evidence="2">
    <location>
        <begin position="53"/>
        <end position="77"/>
    </location>
</feature>
<evidence type="ECO:0000313" key="4">
    <source>
        <dbReference type="Proteomes" id="UP000054742"/>
    </source>
</evidence>
<feature type="transmembrane region" description="Helical" evidence="2">
    <location>
        <begin position="89"/>
        <end position="108"/>
    </location>
</feature>
<gene>
    <name evidence="3" type="ORF">Lbru_0909</name>
</gene>
<evidence type="ECO:0000256" key="2">
    <source>
        <dbReference type="SAM" id="Phobius"/>
    </source>
</evidence>
<accession>A0A0W0SPG6</accession>
<protein>
    <submittedName>
        <fullName evidence="3">BioY family protein</fullName>
    </submittedName>
</protein>
<comment type="similarity">
    <text evidence="1">Belongs to the BioY family.</text>
</comment>
<dbReference type="STRING" id="29422.Lbru_0909"/>
<evidence type="ECO:0000256" key="1">
    <source>
        <dbReference type="ARBA" id="ARBA00010692"/>
    </source>
</evidence>
<dbReference type="InterPro" id="IPR003784">
    <property type="entry name" value="BioY"/>
</dbReference>
<feature type="transmembrane region" description="Helical" evidence="2">
    <location>
        <begin position="14"/>
        <end position="32"/>
    </location>
</feature>
<feature type="transmembrane region" description="Helical" evidence="2">
    <location>
        <begin position="120"/>
        <end position="146"/>
    </location>
</feature>
<keyword evidence="2" id="KW-0812">Transmembrane</keyword>
<keyword evidence="2" id="KW-1133">Transmembrane helix</keyword>
<dbReference type="PANTHER" id="PTHR34295">
    <property type="entry name" value="BIOTIN TRANSPORTER BIOY"/>
    <property type="match status" value="1"/>
</dbReference>
<dbReference type="Gene3D" id="1.10.1760.20">
    <property type="match status" value="1"/>
</dbReference>
<dbReference type="PATRIC" id="fig|29422.6.peg.953"/>
<sequence length="196" mass="21999">MPANPKKLNIFNSLTQGVILFLGAFFMTLMALKKLPIPGTSVYMSLQSLSISVLVLFLGKRAFGVVLFYLCLATLAFPVFPEGTVNSQWYISPPAGYYFGFLLSSFYLPRILLSTKPQNFFSAWLCLSLNETLILFCGYVVLSFYLGPLQAWWVAIWPYLFGASLKITTASCIYLLKLRFSSSFDLLSEKQTLEIG</sequence>
<comment type="caution">
    <text evidence="3">The sequence shown here is derived from an EMBL/GenBank/DDBJ whole genome shotgun (WGS) entry which is preliminary data.</text>
</comment>
<dbReference type="AlphaFoldDB" id="A0A0W0SPG6"/>
<dbReference type="OrthoDB" id="5654329at2"/>
<dbReference type="GO" id="GO:0005886">
    <property type="term" value="C:plasma membrane"/>
    <property type="evidence" value="ECO:0007669"/>
    <property type="project" value="InterPro"/>
</dbReference>